<keyword evidence="3" id="KW-1185">Reference proteome</keyword>
<protein>
    <recommendedName>
        <fullName evidence="4">Lysine exporter LysO family protein</fullName>
    </recommendedName>
</protein>
<feature type="transmembrane region" description="Helical" evidence="1">
    <location>
        <begin position="60"/>
        <end position="82"/>
    </location>
</feature>
<evidence type="ECO:0000313" key="3">
    <source>
        <dbReference type="Proteomes" id="UP000003240"/>
    </source>
</evidence>
<feature type="transmembrane region" description="Helical" evidence="1">
    <location>
        <begin position="291"/>
        <end position="313"/>
    </location>
</feature>
<evidence type="ECO:0000313" key="2">
    <source>
        <dbReference type="EMBL" id="EGO65192.1"/>
    </source>
</evidence>
<keyword evidence="1" id="KW-1133">Transmembrane helix</keyword>
<gene>
    <name evidence="2" type="ORF">ALO_04101</name>
</gene>
<feature type="transmembrane region" description="Helical" evidence="1">
    <location>
        <begin position="172"/>
        <end position="192"/>
    </location>
</feature>
<dbReference type="eggNOG" id="COG2431">
    <property type="taxonomic scope" value="Bacteria"/>
</dbReference>
<evidence type="ECO:0008006" key="4">
    <source>
        <dbReference type="Google" id="ProtNLM"/>
    </source>
</evidence>
<dbReference type="GO" id="GO:0005886">
    <property type="term" value="C:plasma membrane"/>
    <property type="evidence" value="ECO:0007669"/>
    <property type="project" value="TreeGrafter"/>
</dbReference>
<keyword evidence="1" id="KW-0812">Transmembrane</keyword>
<dbReference type="GO" id="GO:0015661">
    <property type="term" value="F:L-lysine efflux transmembrane transporter activity"/>
    <property type="evidence" value="ECO:0007669"/>
    <property type="project" value="InterPro"/>
</dbReference>
<accession>F7NFJ3</accession>
<dbReference type="OrthoDB" id="371078at2"/>
<dbReference type="STRING" id="1009370.ALO_04101"/>
<comment type="caution">
    <text evidence="2">The sequence shown here is derived from an EMBL/GenBank/DDBJ whole genome shotgun (WGS) entry which is preliminary data.</text>
</comment>
<dbReference type="RefSeq" id="WP_004093152.1">
    <property type="nucleotide sequence ID" value="NZ_AFGF01000026.1"/>
</dbReference>
<dbReference type="AlphaFoldDB" id="F7NFJ3"/>
<keyword evidence="1" id="KW-0472">Membrane</keyword>
<name>F7NFJ3_9FIRM</name>
<dbReference type="EMBL" id="AFGF01000026">
    <property type="protein sequence ID" value="EGO65192.1"/>
    <property type="molecule type" value="Genomic_DNA"/>
</dbReference>
<proteinExistence type="predicted"/>
<dbReference type="PANTHER" id="PTHR35804">
    <property type="entry name" value="LYSINE EXPORTER LYSO"/>
    <property type="match status" value="1"/>
</dbReference>
<feature type="transmembrane region" description="Helical" evidence="1">
    <location>
        <begin position="119"/>
        <end position="139"/>
    </location>
</feature>
<reference evidence="2 3" key="1">
    <citation type="journal article" date="2011" name="EMBO J.">
        <title>Structural diversity of bacterial flagellar motors.</title>
        <authorList>
            <person name="Chen S."/>
            <person name="Beeby M."/>
            <person name="Murphy G.E."/>
            <person name="Leadbetter J.R."/>
            <person name="Hendrixson D.R."/>
            <person name="Briegel A."/>
            <person name="Li Z."/>
            <person name="Shi J."/>
            <person name="Tocheva E.I."/>
            <person name="Muller A."/>
            <person name="Dobro M.J."/>
            <person name="Jensen G.J."/>
        </authorList>
    </citation>
    <scope>NUCLEOTIDE SEQUENCE [LARGE SCALE GENOMIC DNA]</scope>
    <source>
        <strain evidence="2 3">DSM 6540</strain>
    </source>
</reference>
<feature type="transmembrane region" description="Helical" evidence="1">
    <location>
        <begin position="146"/>
        <end position="166"/>
    </location>
</feature>
<dbReference type="Pfam" id="PF03956">
    <property type="entry name" value="Lys_export"/>
    <property type="match status" value="1"/>
</dbReference>
<dbReference type="Proteomes" id="UP000003240">
    <property type="component" value="Unassembled WGS sequence"/>
</dbReference>
<organism evidence="2 3">
    <name type="scientific">Acetonema longum DSM 6540</name>
    <dbReference type="NCBI Taxonomy" id="1009370"/>
    <lineage>
        <taxon>Bacteria</taxon>
        <taxon>Bacillati</taxon>
        <taxon>Bacillota</taxon>
        <taxon>Negativicutes</taxon>
        <taxon>Acetonemataceae</taxon>
        <taxon>Acetonema</taxon>
    </lineage>
</organism>
<dbReference type="PANTHER" id="PTHR35804:SF1">
    <property type="entry name" value="LYSINE EXPORTER LYSO"/>
    <property type="match status" value="1"/>
</dbReference>
<feature type="transmembrane region" description="Helical" evidence="1">
    <location>
        <begin position="28"/>
        <end position="48"/>
    </location>
</feature>
<sequence length="317" mass="33539">MTLVPFIGLLIGGLIGWKKSGEHFLKQVDIVTSVVLVLLMLTIGANIGANDSVMLKLDKIGLHCAVIALCAVFFSILGVVLLERTILPLDELQKQISLGDICLAAEEGAAGEKEKPASALVWTMPVSIIAGIILGFRFFTGADTGFLDHMLIGILILLYIGVGINIGSNREVYHYIKLVGFRVVYISIAILAGSLMGGFAAGMTLGVPLEAAVISASGMSYYSLTGAYMTEVYGIETGTYGFIVNVMREFLTIVTLPLLIKISKGSPIASGGAGNMDTTLMPITKFVGAELGLITFITGTILTLAVPFILPILHSIL</sequence>
<dbReference type="InterPro" id="IPR005642">
    <property type="entry name" value="LysO"/>
</dbReference>
<evidence type="ECO:0000256" key="1">
    <source>
        <dbReference type="SAM" id="Phobius"/>
    </source>
</evidence>